<dbReference type="Gene3D" id="3.40.50.2300">
    <property type="match status" value="1"/>
</dbReference>
<feature type="domain" description="Response regulatory" evidence="2">
    <location>
        <begin position="9"/>
        <end position="134"/>
    </location>
</feature>
<proteinExistence type="predicted"/>
<dbReference type="PROSITE" id="PS50110">
    <property type="entry name" value="RESPONSE_REGULATORY"/>
    <property type="match status" value="1"/>
</dbReference>
<evidence type="ECO:0000259" key="2">
    <source>
        <dbReference type="PROSITE" id="PS50110"/>
    </source>
</evidence>
<gene>
    <name evidence="3" type="ORF">SAMN04488109_0052</name>
</gene>
<dbReference type="RefSeq" id="WP_073129753.1">
    <property type="nucleotide sequence ID" value="NZ_FQWQ01000001.1"/>
</dbReference>
<dbReference type="AlphaFoldDB" id="A0A1M5JH26"/>
<dbReference type="OrthoDB" id="1524091at2"/>
<organism evidence="3 4">
    <name type="scientific">Chryseolinea serpens</name>
    <dbReference type="NCBI Taxonomy" id="947013"/>
    <lineage>
        <taxon>Bacteria</taxon>
        <taxon>Pseudomonadati</taxon>
        <taxon>Bacteroidota</taxon>
        <taxon>Cytophagia</taxon>
        <taxon>Cytophagales</taxon>
        <taxon>Fulvivirgaceae</taxon>
        <taxon>Chryseolinea</taxon>
    </lineage>
</organism>
<dbReference type="Pfam" id="PF00072">
    <property type="entry name" value="Response_reg"/>
    <property type="match status" value="1"/>
</dbReference>
<dbReference type="SMART" id="SM00448">
    <property type="entry name" value="REC"/>
    <property type="match status" value="1"/>
</dbReference>
<evidence type="ECO:0000313" key="3">
    <source>
        <dbReference type="EMBL" id="SHG39818.1"/>
    </source>
</evidence>
<dbReference type="Proteomes" id="UP000184212">
    <property type="component" value="Unassembled WGS sequence"/>
</dbReference>
<name>A0A1M5JH26_9BACT</name>
<keyword evidence="4" id="KW-1185">Reference proteome</keyword>
<protein>
    <submittedName>
        <fullName evidence="3">CheY chemotaxis protein or a CheY-like REC (Receiver) domain</fullName>
    </submittedName>
</protein>
<sequence length="136" mass="15782">MPKPTLVDKTVLIDDSDIDLFIQRRFLEVYNFSSELFLYRSAEEALSWLKNINGEAAPDIIFLDLNMPEIDGFSFLKTFKELPEKIKLKSKIVVLTSSNSMKDRDQAFSYTNVIQFITKPLKQSDIEELKKLINKN</sequence>
<reference evidence="3 4" key="1">
    <citation type="submission" date="2016-11" db="EMBL/GenBank/DDBJ databases">
        <authorList>
            <person name="Jaros S."/>
            <person name="Januszkiewicz K."/>
            <person name="Wedrychowicz H."/>
        </authorList>
    </citation>
    <scope>NUCLEOTIDE SEQUENCE [LARGE SCALE GENOMIC DNA]</scope>
    <source>
        <strain evidence="3 4">DSM 24574</strain>
    </source>
</reference>
<dbReference type="PANTHER" id="PTHR44520">
    <property type="entry name" value="RESPONSE REGULATOR RCP1-RELATED"/>
    <property type="match status" value="1"/>
</dbReference>
<evidence type="ECO:0000256" key="1">
    <source>
        <dbReference type="PROSITE-ProRule" id="PRU00169"/>
    </source>
</evidence>
<dbReference type="GO" id="GO:0000160">
    <property type="term" value="P:phosphorelay signal transduction system"/>
    <property type="evidence" value="ECO:0007669"/>
    <property type="project" value="InterPro"/>
</dbReference>
<accession>A0A1M5JH26</accession>
<dbReference type="InterPro" id="IPR052893">
    <property type="entry name" value="TCS_response_regulator"/>
</dbReference>
<dbReference type="EMBL" id="FQWQ01000001">
    <property type="protein sequence ID" value="SHG39818.1"/>
    <property type="molecule type" value="Genomic_DNA"/>
</dbReference>
<dbReference type="InterPro" id="IPR011006">
    <property type="entry name" value="CheY-like_superfamily"/>
</dbReference>
<dbReference type="InterPro" id="IPR001789">
    <property type="entry name" value="Sig_transdc_resp-reg_receiver"/>
</dbReference>
<dbReference type="SUPFAM" id="SSF52172">
    <property type="entry name" value="CheY-like"/>
    <property type="match status" value="1"/>
</dbReference>
<evidence type="ECO:0000313" key="4">
    <source>
        <dbReference type="Proteomes" id="UP000184212"/>
    </source>
</evidence>
<dbReference type="PANTHER" id="PTHR44520:SF2">
    <property type="entry name" value="RESPONSE REGULATOR RCP1"/>
    <property type="match status" value="1"/>
</dbReference>
<keyword evidence="1" id="KW-0597">Phosphoprotein</keyword>
<feature type="modified residue" description="4-aspartylphosphate" evidence="1">
    <location>
        <position position="64"/>
    </location>
</feature>
<dbReference type="STRING" id="947013.SAMN04488109_0052"/>